<gene>
    <name evidence="1" type="ORF">FNV44_00440</name>
</gene>
<organism evidence="1 2">
    <name type="scientific">Acholeplasma laidlawii</name>
    <dbReference type="NCBI Taxonomy" id="2148"/>
    <lineage>
        <taxon>Bacteria</taxon>
        <taxon>Bacillati</taxon>
        <taxon>Mycoplasmatota</taxon>
        <taxon>Mollicutes</taxon>
        <taxon>Acholeplasmatales</taxon>
        <taxon>Acholeplasmataceae</taxon>
        <taxon>Acholeplasma</taxon>
    </lineage>
</organism>
<dbReference type="Proteomes" id="UP000315938">
    <property type="component" value="Unassembled WGS sequence"/>
</dbReference>
<reference evidence="1 2" key="1">
    <citation type="submission" date="2019-07" db="EMBL/GenBank/DDBJ databases">
        <title>Genome sequence of Acholeplasma laidlawii strain with increased resistance to erythromycin.</title>
        <authorList>
            <person name="Medvedeva E.S."/>
            <person name="Baranova N.B."/>
            <person name="Siniagina M.N."/>
            <person name="Mouzykantov A."/>
            <person name="Chernova O.A."/>
            <person name="Chernov V.M."/>
        </authorList>
    </citation>
    <scope>NUCLEOTIDE SEQUENCE [LARGE SCALE GENOMIC DNA]</scope>
    <source>
        <strain evidence="1 2">PG8REry</strain>
    </source>
</reference>
<dbReference type="InterPro" id="IPR011457">
    <property type="entry name" value="DUF1563"/>
</dbReference>
<name>A0A553IH68_ACHLA</name>
<evidence type="ECO:0000313" key="1">
    <source>
        <dbReference type="EMBL" id="TRX99541.1"/>
    </source>
</evidence>
<comment type="caution">
    <text evidence="1">The sequence shown here is derived from an EMBL/GenBank/DDBJ whole genome shotgun (WGS) entry which is preliminary data.</text>
</comment>
<protein>
    <submittedName>
        <fullName evidence="1">DUF1563 domain-containing protein</fullName>
    </submittedName>
</protein>
<sequence>MKTTNMNILICGFFLSNTKELYATYMTFSKNIKRIKIKPNYDIKCKLIGVINVVDSCKKIIGG</sequence>
<dbReference type="AlphaFoldDB" id="A0A553IH68"/>
<accession>A0A553IH68</accession>
<dbReference type="Pfam" id="PF07599">
    <property type="entry name" value="DUF1563"/>
    <property type="match status" value="1"/>
</dbReference>
<proteinExistence type="predicted"/>
<evidence type="ECO:0000313" key="2">
    <source>
        <dbReference type="Proteomes" id="UP000315938"/>
    </source>
</evidence>
<dbReference type="EMBL" id="VKID01000001">
    <property type="protein sequence ID" value="TRX99541.1"/>
    <property type="molecule type" value="Genomic_DNA"/>
</dbReference>